<dbReference type="InterPro" id="IPR050595">
    <property type="entry name" value="Bact_response_regulator"/>
</dbReference>
<keyword evidence="2" id="KW-0902">Two-component regulatory system</keyword>
<dbReference type="GO" id="GO:0000160">
    <property type="term" value="P:phosphorelay signal transduction system"/>
    <property type="evidence" value="ECO:0007669"/>
    <property type="project" value="UniProtKB-KW"/>
</dbReference>
<keyword evidence="1" id="KW-0597">Phosphoprotein</keyword>
<comment type="caution">
    <text evidence="4">The sequence shown here is derived from an EMBL/GenBank/DDBJ whole genome shotgun (WGS) entry which is preliminary data.</text>
</comment>
<feature type="domain" description="Response regulatory" evidence="3">
    <location>
        <begin position="7"/>
        <end position="122"/>
    </location>
</feature>
<name>A0A3S4UGK6_METS7</name>
<sequence length="157" mass="17998">MGAPEYYVLLVDDDASLLETMKEILEGKGYCVDTSQTASDALKKFKERYYDVVVIDMVLPDKPGTELLRELETSRIPRVRKIVLTGHASLENAVQALNLGADAYLLKPVQPDDLISAIADQIEKQKQEIQLIQKKILLFIERDFEEKIRRLEEEKYL</sequence>
<accession>A0A3S4UGK6</accession>
<dbReference type="SMART" id="SM00448">
    <property type="entry name" value="REC"/>
    <property type="match status" value="1"/>
</dbReference>
<evidence type="ECO:0000259" key="3">
    <source>
        <dbReference type="PROSITE" id="PS50110"/>
    </source>
</evidence>
<evidence type="ECO:0000313" key="4">
    <source>
        <dbReference type="EMBL" id="RWX73434.1"/>
    </source>
</evidence>
<dbReference type="PANTHER" id="PTHR44591">
    <property type="entry name" value="STRESS RESPONSE REGULATOR PROTEIN 1"/>
    <property type="match status" value="1"/>
</dbReference>
<dbReference type="InterPro" id="IPR001789">
    <property type="entry name" value="Sig_transdc_resp-reg_receiver"/>
</dbReference>
<reference evidence="4 5" key="1">
    <citation type="submission" date="2018-12" db="EMBL/GenBank/DDBJ databases">
        <title>The complete genome of the methanogenic archaea of the candidate phylum Verstraetearchaeota, obtained from the metagenome of underground thermal water.</title>
        <authorList>
            <person name="Kadnikov V.V."/>
            <person name="Mardanov A.V."/>
            <person name="Beletsky A.V."/>
            <person name="Karnachuk O.V."/>
            <person name="Ravin N.V."/>
        </authorList>
    </citation>
    <scope>NUCLEOTIDE SEQUENCE [LARGE SCALE GENOMIC DNA]</scope>
    <source>
        <strain evidence="4">Ch88</strain>
    </source>
</reference>
<dbReference type="InterPro" id="IPR011006">
    <property type="entry name" value="CheY-like_superfamily"/>
</dbReference>
<protein>
    <recommendedName>
        <fullName evidence="3">Response regulatory domain-containing protein</fullName>
    </recommendedName>
</protein>
<dbReference type="PANTHER" id="PTHR44591:SF14">
    <property type="entry name" value="PROTEIN PILG"/>
    <property type="match status" value="1"/>
</dbReference>
<dbReference type="Gene3D" id="3.40.50.2300">
    <property type="match status" value="1"/>
</dbReference>
<dbReference type="PROSITE" id="PS50110">
    <property type="entry name" value="RESPONSE_REGULATORY"/>
    <property type="match status" value="1"/>
</dbReference>
<dbReference type="EMBL" id="RXGA01000003">
    <property type="protein sequence ID" value="RWX73434.1"/>
    <property type="molecule type" value="Genomic_DNA"/>
</dbReference>
<organism evidence="4 5">
    <name type="scientific">Methanosuratincola subterraneus</name>
    <dbReference type="NCBI Taxonomy" id="2593994"/>
    <lineage>
        <taxon>Archaea</taxon>
        <taxon>Thermoproteota</taxon>
        <taxon>Methanosuratincolia</taxon>
        <taxon>Candidatus Methanomethylicales</taxon>
        <taxon>Candidatus Methanomethylicaceae</taxon>
        <taxon>Candidatus Methanosuratincola (ex Vanwonterghem et al. 2016)</taxon>
    </lineage>
</organism>
<gene>
    <name evidence="4" type="ORF">Metus_1408</name>
</gene>
<dbReference type="CDD" id="cd00156">
    <property type="entry name" value="REC"/>
    <property type="match status" value="1"/>
</dbReference>
<evidence type="ECO:0000313" key="5">
    <source>
        <dbReference type="Proteomes" id="UP000288215"/>
    </source>
</evidence>
<evidence type="ECO:0000256" key="1">
    <source>
        <dbReference type="ARBA" id="ARBA00022553"/>
    </source>
</evidence>
<dbReference type="Proteomes" id="UP000288215">
    <property type="component" value="Unassembled WGS sequence"/>
</dbReference>
<dbReference type="Pfam" id="PF00072">
    <property type="entry name" value="Response_reg"/>
    <property type="match status" value="1"/>
</dbReference>
<evidence type="ECO:0000256" key="2">
    <source>
        <dbReference type="ARBA" id="ARBA00023012"/>
    </source>
</evidence>
<proteinExistence type="predicted"/>
<dbReference type="SUPFAM" id="SSF52172">
    <property type="entry name" value="CheY-like"/>
    <property type="match status" value="1"/>
</dbReference>
<dbReference type="AlphaFoldDB" id="A0A3S4UGK6"/>